<dbReference type="PANTHER" id="PTHR11640">
    <property type="entry name" value="NEPHRIN"/>
    <property type="match status" value="1"/>
</dbReference>
<reference evidence="7" key="2">
    <citation type="submission" date="2020-05" db="UniProtKB">
        <authorList>
            <consortium name="EnsemblMetazoa"/>
        </authorList>
    </citation>
    <scope>IDENTIFICATION</scope>
    <source>
        <strain evidence="7">LVP_AGWG</strain>
    </source>
</reference>
<evidence type="ECO:0000256" key="5">
    <source>
        <dbReference type="ARBA" id="ARBA00023319"/>
    </source>
</evidence>
<dbReference type="InterPro" id="IPR036179">
    <property type="entry name" value="Ig-like_dom_sf"/>
</dbReference>
<dbReference type="Proteomes" id="UP000008820">
    <property type="component" value="Chromosome 3"/>
</dbReference>
<keyword evidence="2" id="KW-0472">Membrane</keyword>
<dbReference type="GO" id="GO:0050839">
    <property type="term" value="F:cell adhesion molecule binding"/>
    <property type="evidence" value="ECO:0007669"/>
    <property type="project" value="TreeGrafter"/>
</dbReference>
<comment type="subcellular location">
    <subcellularLocation>
        <location evidence="1">Membrane</location>
        <topology evidence="1">Single-pass type I membrane protein</topology>
    </subcellularLocation>
</comment>
<dbReference type="SUPFAM" id="SSF48726">
    <property type="entry name" value="Immunoglobulin"/>
    <property type="match status" value="2"/>
</dbReference>
<dbReference type="InParanoid" id="A0A6I8T3N4"/>
<dbReference type="Gene3D" id="2.60.40.10">
    <property type="entry name" value="Immunoglobulins"/>
    <property type="match status" value="2"/>
</dbReference>
<dbReference type="EnsemblMetazoa" id="AAEL000554-RB">
    <property type="protein sequence ID" value="AAEL000554-PB"/>
    <property type="gene ID" value="AAEL000554"/>
</dbReference>
<evidence type="ECO:0000256" key="4">
    <source>
        <dbReference type="ARBA" id="ARBA00023180"/>
    </source>
</evidence>
<evidence type="ECO:0000259" key="6">
    <source>
        <dbReference type="PROSITE" id="PS50835"/>
    </source>
</evidence>
<dbReference type="InterPro" id="IPR013162">
    <property type="entry name" value="CD80_C2-set"/>
</dbReference>
<evidence type="ECO:0000256" key="1">
    <source>
        <dbReference type="ARBA" id="ARBA00004479"/>
    </source>
</evidence>
<dbReference type="InterPro" id="IPR051275">
    <property type="entry name" value="Cell_adhesion_signaling"/>
</dbReference>
<keyword evidence="3" id="KW-1015">Disulfide bond</keyword>
<dbReference type="PANTHER" id="PTHR11640:SF136">
    <property type="entry name" value="NEPHRIN"/>
    <property type="match status" value="1"/>
</dbReference>
<keyword evidence="5" id="KW-0393">Immunoglobulin domain</keyword>
<evidence type="ECO:0000313" key="7">
    <source>
        <dbReference type="EnsemblMetazoa" id="AAEL000554-PB"/>
    </source>
</evidence>
<sequence length="359" mass="38833">MIKLLASLLLLVPFALCSGIVVQTAPKFAFVPEGHQNLNLLCEIPGSNPIDFCIVKVPGVAAPFAASERLPTPVQGVTYFGRGWSKGSCGVTLAKVEPKNEGTFECVLSVAGQTYKGTIDIAFKVAPEPPVIEVSSNVDDSNGEFDYGKPLIAKCASRNGWPAAKLSWYLDGKPVVNELGAAFTEVVDKKATVEQFYRKAVAVEDNRKKLVCRAEHESYPNGFMEAALPVKLRKSNNNANLIQKDVSKDVEVKPSAPKLLVSSDVPTNDGSFRVGSTMVVECVARDGKPAATFLWFLDDQLVYEGLSTPFLTQNSRGAFTTQQVLQRVVKASDNGKTLVCKARHPSGTSETRLTLKTYS</sequence>
<keyword evidence="8" id="KW-1185">Reference proteome</keyword>
<reference evidence="7 8" key="1">
    <citation type="submission" date="2017-06" db="EMBL/GenBank/DDBJ databases">
        <title>Aedes aegypti genome working group (AGWG) sequencing and assembly.</title>
        <authorList>
            <consortium name="Aedes aegypti Genome Working Group (AGWG)"/>
            <person name="Matthews B.J."/>
        </authorList>
    </citation>
    <scope>NUCLEOTIDE SEQUENCE [LARGE SCALE GENOMIC DNA]</scope>
    <source>
        <strain evidence="7 8">LVP_AGWG</strain>
    </source>
</reference>
<dbReference type="Pfam" id="PF08205">
    <property type="entry name" value="C2-set_2"/>
    <property type="match status" value="2"/>
</dbReference>
<dbReference type="InterPro" id="IPR007110">
    <property type="entry name" value="Ig-like_dom"/>
</dbReference>
<dbReference type="PROSITE" id="PS50835">
    <property type="entry name" value="IG_LIKE"/>
    <property type="match status" value="2"/>
</dbReference>
<proteinExistence type="predicted"/>
<feature type="domain" description="Ig-like" evidence="6">
    <location>
        <begin position="257"/>
        <end position="354"/>
    </location>
</feature>
<dbReference type="GO" id="GO:0098609">
    <property type="term" value="P:cell-cell adhesion"/>
    <property type="evidence" value="ECO:0007669"/>
    <property type="project" value="TreeGrafter"/>
</dbReference>
<name>A0A6I8T3N4_AEDAE</name>
<dbReference type="InterPro" id="IPR013783">
    <property type="entry name" value="Ig-like_fold"/>
</dbReference>
<keyword evidence="4" id="KW-0325">Glycoprotein</keyword>
<evidence type="ECO:0000313" key="8">
    <source>
        <dbReference type="Proteomes" id="UP000008820"/>
    </source>
</evidence>
<dbReference type="AlphaFoldDB" id="A0A6I8T3N4"/>
<accession>A0A6I8T3N4</accession>
<protein>
    <recommendedName>
        <fullName evidence="6">Ig-like domain-containing protein</fullName>
    </recommendedName>
</protein>
<feature type="domain" description="Ig-like" evidence="6">
    <location>
        <begin position="129"/>
        <end position="229"/>
    </location>
</feature>
<evidence type="ECO:0000256" key="3">
    <source>
        <dbReference type="ARBA" id="ARBA00023157"/>
    </source>
</evidence>
<dbReference type="OrthoDB" id="6345017at2759"/>
<gene>
    <name evidence="7" type="primary">5563703</name>
</gene>
<dbReference type="GO" id="GO:0005911">
    <property type="term" value="C:cell-cell junction"/>
    <property type="evidence" value="ECO:0007669"/>
    <property type="project" value="TreeGrafter"/>
</dbReference>
<dbReference type="GO" id="GO:0005886">
    <property type="term" value="C:plasma membrane"/>
    <property type="evidence" value="ECO:0007669"/>
    <property type="project" value="TreeGrafter"/>
</dbReference>
<evidence type="ECO:0000256" key="2">
    <source>
        <dbReference type="ARBA" id="ARBA00023136"/>
    </source>
</evidence>
<organism evidence="7 8">
    <name type="scientific">Aedes aegypti</name>
    <name type="common">Yellowfever mosquito</name>
    <name type="synonym">Culex aegypti</name>
    <dbReference type="NCBI Taxonomy" id="7159"/>
    <lineage>
        <taxon>Eukaryota</taxon>
        <taxon>Metazoa</taxon>
        <taxon>Ecdysozoa</taxon>
        <taxon>Arthropoda</taxon>
        <taxon>Hexapoda</taxon>
        <taxon>Insecta</taxon>
        <taxon>Pterygota</taxon>
        <taxon>Neoptera</taxon>
        <taxon>Endopterygota</taxon>
        <taxon>Diptera</taxon>
        <taxon>Nematocera</taxon>
        <taxon>Culicoidea</taxon>
        <taxon>Culicidae</taxon>
        <taxon>Culicinae</taxon>
        <taxon>Aedini</taxon>
        <taxon>Aedes</taxon>
        <taxon>Stegomyia</taxon>
    </lineage>
</organism>